<dbReference type="PANTHER" id="PTHR13902">
    <property type="entry name" value="SERINE/THREONINE-PROTEIN KINASE WNK WITH NO LYSINE -RELATED"/>
    <property type="match status" value="1"/>
</dbReference>
<reference evidence="3 4" key="1">
    <citation type="submission" date="2024-08" db="EMBL/GenBank/DDBJ databases">
        <authorList>
            <person name="Cucini C."/>
            <person name="Frati F."/>
        </authorList>
    </citation>
    <scope>NUCLEOTIDE SEQUENCE [LARGE SCALE GENOMIC DNA]</scope>
</reference>
<evidence type="ECO:0000313" key="3">
    <source>
        <dbReference type="EMBL" id="CAL8100615.1"/>
    </source>
</evidence>
<evidence type="ECO:0000256" key="1">
    <source>
        <dbReference type="SAM" id="MobiDB-lite"/>
    </source>
</evidence>
<keyword evidence="4" id="KW-1185">Reference proteome</keyword>
<feature type="domain" description="Protein kinase" evidence="2">
    <location>
        <begin position="38"/>
        <end position="301"/>
    </location>
</feature>
<dbReference type="EMBL" id="CAXLJM020000033">
    <property type="protein sequence ID" value="CAL8100615.1"/>
    <property type="molecule type" value="Genomic_DNA"/>
</dbReference>
<name>A0ABP1QL57_9HEXA</name>
<comment type="caution">
    <text evidence="3">The sequence shown here is derived from an EMBL/GenBank/DDBJ whole genome shotgun (WGS) entry which is preliminary data.</text>
</comment>
<organism evidence="3 4">
    <name type="scientific">Orchesella dallaii</name>
    <dbReference type="NCBI Taxonomy" id="48710"/>
    <lineage>
        <taxon>Eukaryota</taxon>
        <taxon>Metazoa</taxon>
        <taxon>Ecdysozoa</taxon>
        <taxon>Arthropoda</taxon>
        <taxon>Hexapoda</taxon>
        <taxon>Collembola</taxon>
        <taxon>Entomobryomorpha</taxon>
        <taxon>Entomobryoidea</taxon>
        <taxon>Orchesellidae</taxon>
        <taxon>Orchesellinae</taxon>
        <taxon>Orchesella</taxon>
    </lineage>
</organism>
<dbReference type="Proteomes" id="UP001642540">
    <property type="component" value="Unassembled WGS sequence"/>
</dbReference>
<sequence length="551" mass="62242">MTGSRSSNDNDRHYDDDDVDSDDEILEESPCGRWAKRREELDQRDVPGIDCAYLAMDTEEGVEVAWNEVRFSERKNLKAQEEKIRLVFDNLTQLEHPNIVKFHKYWMETHSEKPRVVFITEYMSSGSLKQFLKRTKRNVKRLPLQAWKRWCTQILSALSYLHSCSPPIIHGNLTCDTIFIQHNGLVKIGSVAPDAIHHHVKSCRDNIKNLHFVAPEYGDSSPTLTSAVDIYSFGMCALEMAALEIQGNGDSGTMVTEEHINRTIESLEADETPLKDFIRKCLQHDPEKRPTARELLFHPLVYEVPSLKLLSAHALVKATATISESITDEVLNRHYGPEVVVAEIKKVVRVAAENGEESDQLVNHSIEWRMSDVSVSEKLEKFVEDVKFGIYPLTCFELPQPLPPRQQASSPEVIDSVKSASPEPTELENRRIVNMMCNVKARDDGPGLLMTILVRMDDKMNRQLSCVVNETDTAFDLASELVFFGFIHEADREKLASLIEEALYNRLNGGSDRSSPTNLNFNMLPSSIPPGVNGTSMYPVSMNPMPINSVS</sequence>
<dbReference type="Pfam" id="PF00069">
    <property type="entry name" value="Pkinase"/>
    <property type="match status" value="1"/>
</dbReference>
<protein>
    <recommendedName>
        <fullName evidence="2">Protein kinase domain-containing protein</fullName>
    </recommendedName>
</protein>
<dbReference type="InterPro" id="IPR000719">
    <property type="entry name" value="Prot_kinase_dom"/>
</dbReference>
<dbReference type="Gene3D" id="3.30.200.20">
    <property type="entry name" value="Phosphorylase Kinase, domain 1"/>
    <property type="match status" value="1"/>
</dbReference>
<evidence type="ECO:0000313" key="4">
    <source>
        <dbReference type="Proteomes" id="UP001642540"/>
    </source>
</evidence>
<feature type="region of interest" description="Disordered" evidence="1">
    <location>
        <begin position="1"/>
        <end position="26"/>
    </location>
</feature>
<gene>
    <name evidence="3" type="ORF">ODALV1_LOCUS10585</name>
</gene>
<dbReference type="PROSITE" id="PS50011">
    <property type="entry name" value="PROTEIN_KINASE_DOM"/>
    <property type="match status" value="1"/>
</dbReference>
<evidence type="ECO:0000259" key="2">
    <source>
        <dbReference type="PROSITE" id="PS50011"/>
    </source>
</evidence>
<accession>A0ABP1QL57</accession>
<feature type="compositionally biased region" description="Acidic residues" evidence="1">
    <location>
        <begin position="16"/>
        <end position="26"/>
    </location>
</feature>
<proteinExistence type="predicted"/>
<dbReference type="Gene3D" id="1.10.510.10">
    <property type="entry name" value="Transferase(Phosphotransferase) domain 1"/>
    <property type="match status" value="1"/>
</dbReference>
<dbReference type="InterPro" id="IPR011009">
    <property type="entry name" value="Kinase-like_dom_sf"/>
</dbReference>
<dbReference type="SUPFAM" id="SSF56112">
    <property type="entry name" value="Protein kinase-like (PK-like)"/>
    <property type="match status" value="1"/>
</dbReference>
<dbReference type="InterPro" id="IPR050588">
    <property type="entry name" value="WNK_Ser-Thr_kinase"/>
</dbReference>